<name>A0A8J3Q4B6_9ACTN</name>
<keyword evidence="1" id="KW-0472">Membrane</keyword>
<evidence type="ECO:0000313" key="2">
    <source>
        <dbReference type="EMBL" id="GIH03097.1"/>
    </source>
</evidence>
<dbReference type="Proteomes" id="UP000612899">
    <property type="component" value="Unassembled WGS sequence"/>
</dbReference>
<evidence type="ECO:0008006" key="4">
    <source>
        <dbReference type="Google" id="ProtNLM"/>
    </source>
</evidence>
<gene>
    <name evidence="2" type="ORF">Rhe02_11640</name>
</gene>
<keyword evidence="1" id="KW-0812">Transmembrane</keyword>
<dbReference type="RefSeq" id="WP_203907013.1">
    <property type="nucleotide sequence ID" value="NZ_BONY01000005.1"/>
</dbReference>
<keyword evidence="1" id="KW-1133">Transmembrane helix</keyword>
<protein>
    <recommendedName>
        <fullName evidence="4">DUF2273 domain-containing protein</fullName>
    </recommendedName>
</protein>
<reference evidence="2" key="1">
    <citation type="submission" date="2021-01" db="EMBL/GenBank/DDBJ databases">
        <title>Whole genome shotgun sequence of Rhizocola hellebori NBRC 109834.</title>
        <authorList>
            <person name="Komaki H."/>
            <person name="Tamura T."/>
        </authorList>
    </citation>
    <scope>NUCLEOTIDE SEQUENCE</scope>
    <source>
        <strain evidence="2">NBRC 109834</strain>
    </source>
</reference>
<comment type="caution">
    <text evidence="2">The sequence shown here is derived from an EMBL/GenBank/DDBJ whole genome shotgun (WGS) entry which is preliminary data.</text>
</comment>
<organism evidence="2 3">
    <name type="scientific">Rhizocola hellebori</name>
    <dbReference type="NCBI Taxonomy" id="1392758"/>
    <lineage>
        <taxon>Bacteria</taxon>
        <taxon>Bacillati</taxon>
        <taxon>Actinomycetota</taxon>
        <taxon>Actinomycetes</taxon>
        <taxon>Micromonosporales</taxon>
        <taxon>Micromonosporaceae</taxon>
        <taxon>Rhizocola</taxon>
    </lineage>
</organism>
<sequence length="63" mass="6609">MNRTQFGTVVGVVLGLVLVFAGFGPMLVVALFGAAGWAVTKVLAGELDVSSLTSMTQQRRSPR</sequence>
<accession>A0A8J3Q4B6</accession>
<dbReference type="AlphaFoldDB" id="A0A8J3Q4B6"/>
<evidence type="ECO:0000313" key="3">
    <source>
        <dbReference type="Proteomes" id="UP000612899"/>
    </source>
</evidence>
<dbReference type="EMBL" id="BONY01000005">
    <property type="protein sequence ID" value="GIH03097.1"/>
    <property type="molecule type" value="Genomic_DNA"/>
</dbReference>
<keyword evidence="3" id="KW-1185">Reference proteome</keyword>
<proteinExistence type="predicted"/>
<feature type="transmembrane region" description="Helical" evidence="1">
    <location>
        <begin position="12"/>
        <end position="39"/>
    </location>
</feature>
<evidence type="ECO:0000256" key="1">
    <source>
        <dbReference type="SAM" id="Phobius"/>
    </source>
</evidence>